<sequence length="175" mass="19783">MRLNQVTVTMPDLDAGWNFYCILGLRPVVDARPRYARFVCPDGDSTLSLHQGVSGGGGTTVYFECENLDETVGSLSEAGLRFVSGPEDKSWLWREAELFDPGGNRIILYSAGSNRLDPPWRMDRGRPGRRFRPFPELTNRGRLGIFASAWPNAEPLQTFPSRVFNRRQRDFRLGS</sequence>
<dbReference type="AlphaFoldDB" id="A0A1C9I1A0"/>
<dbReference type="SUPFAM" id="SSF54593">
    <property type="entry name" value="Glyoxalase/Bleomycin resistance protein/Dihydroxybiphenyl dioxygenase"/>
    <property type="match status" value="1"/>
</dbReference>
<dbReference type="Pfam" id="PF00903">
    <property type="entry name" value="Glyoxalase"/>
    <property type="match status" value="1"/>
</dbReference>
<protein>
    <submittedName>
        <fullName evidence="2">Glyoxalase/bleomycin resistance protein/dioxygenase</fullName>
    </submittedName>
</protein>
<keyword evidence="2" id="KW-0560">Oxidoreductase</keyword>
<reference evidence="2" key="1">
    <citation type="journal article" date="2015" name="BMC Genomics">
        <title>Transcriptome profiling of a Rhizobium leguminosarum bv. trifolii rosR mutant reveals the role of the transcriptional regulator RosR in motility, synthesis of cell-surface components, and other cellular processes.</title>
        <authorList>
            <person name="Rachwal K."/>
            <person name="Matczynska E."/>
            <person name="Janczarek M."/>
        </authorList>
    </citation>
    <scope>NUCLEOTIDE SEQUENCE</scope>
    <source>
        <strain evidence="2">Rt24.2</strain>
    </source>
</reference>
<dbReference type="InterPro" id="IPR004360">
    <property type="entry name" value="Glyas_Fos-R_dOase_dom"/>
</dbReference>
<dbReference type="Gene3D" id="3.10.180.10">
    <property type="entry name" value="2,3-Dihydroxybiphenyl 1,2-Dioxygenase, domain 1"/>
    <property type="match status" value="1"/>
</dbReference>
<dbReference type="InterPro" id="IPR037523">
    <property type="entry name" value="VOC_core"/>
</dbReference>
<feature type="domain" description="VOC" evidence="1">
    <location>
        <begin position="2"/>
        <end position="111"/>
    </location>
</feature>
<reference evidence="2" key="2">
    <citation type="journal article" date="2016" name="Front. Microbiol.">
        <title>The Regulatory Protein RosR Affects Rhizobium leguminosarum bv. trifolii Protein Profiles, Cell Surface Properties, and Symbiosis with Clover.</title>
        <authorList>
            <person name="Rachwal K."/>
            <person name="Boguszewska A."/>
            <person name="Kopcinska J."/>
            <person name="Karas M."/>
            <person name="Tchorzewski M."/>
            <person name="Janczarek M."/>
        </authorList>
    </citation>
    <scope>NUCLEOTIDE SEQUENCE</scope>
    <source>
        <strain evidence="2">Rt24.2</strain>
    </source>
</reference>
<evidence type="ECO:0000259" key="1">
    <source>
        <dbReference type="PROSITE" id="PS51819"/>
    </source>
</evidence>
<organism evidence="2">
    <name type="scientific">Rhizobium leguminosarum bv. trifolii</name>
    <dbReference type="NCBI Taxonomy" id="386"/>
    <lineage>
        <taxon>Bacteria</taxon>
        <taxon>Pseudomonadati</taxon>
        <taxon>Pseudomonadota</taxon>
        <taxon>Alphaproteobacteria</taxon>
        <taxon>Hyphomicrobiales</taxon>
        <taxon>Rhizobiaceae</taxon>
        <taxon>Rhizobium/Agrobacterium group</taxon>
        <taxon>Rhizobium</taxon>
    </lineage>
</organism>
<accession>A0A1C9I1A0</accession>
<dbReference type="PROSITE" id="PS51819">
    <property type="entry name" value="VOC"/>
    <property type="match status" value="1"/>
</dbReference>
<evidence type="ECO:0000313" key="2">
    <source>
        <dbReference type="EMBL" id="AOO92711.1"/>
    </source>
</evidence>
<proteinExistence type="predicted"/>
<name>A0A1C9I1A0_RHILT</name>
<dbReference type="EMBL" id="KX490347">
    <property type="protein sequence ID" value="AOO92711.1"/>
    <property type="molecule type" value="Genomic_DNA"/>
</dbReference>
<keyword evidence="2" id="KW-0223">Dioxygenase</keyword>
<dbReference type="InterPro" id="IPR029068">
    <property type="entry name" value="Glyas_Bleomycin-R_OHBP_Dase"/>
</dbReference>
<dbReference type="GO" id="GO:0051213">
    <property type="term" value="F:dioxygenase activity"/>
    <property type="evidence" value="ECO:0007669"/>
    <property type="project" value="UniProtKB-KW"/>
</dbReference>